<feature type="chain" id="PRO_5022185729" evidence="2">
    <location>
        <begin position="31"/>
        <end position="784"/>
    </location>
</feature>
<dbReference type="CDD" id="cd13401">
    <property type="entry name" value="Slt70-like"/>
    <property type="match status" value="1"/>
</dbReference>
<comment type="similarity">
    <text evidence="1">Belongs to the transglycosylase Slt family.</text>
</comment>
<evidence type="ECO:0000259" key="3">
    <source>
        <dbReference type="Pfam" id="PF01464"/>
    </source>
</evidence>
<dbReference type="Gene3D" id="1.25.40.10">
    <property type="entry name" value="Tetratricopeptide repeat domain"/>
    <property type="match status" value="2"/>
</dbReference>
<evidence type="ECO:0000256" key="2">
    <source>
        <dbReference type="SAM" id="SignalP"/>
    </source>
</evidence>
<dbReference type="EMBL" id="VIFM01000167">
    <property type="protein sequence ID" value="TQF11855.1"/>
    <property type="molecule type" value="Genomic_DNA"/>
</dbReference>
<reference evidence="4 5" key="1">
    <citation type="submission" date="2019-06" db="EMBL/GenBank/DDBJ databases">
        <authorList>
            <person name="Livingstone P."/>
            <person name="Whitworth D."/>
        </authorList>
    </citation>
    <scope>NUCLEOTIDE SEQUENCE [LARGE SCALE GENOMIC DNA]</scope>
    <source>
        <strain evidence="4 5">AM401</strain>
    </source>
</reference>
<feature type="domain" description="Transglycosylase SLT" evidence="3">
    <location>
        <begin position="622"/>
        <end position="730"/>
    </location>
</feature>
<dbReference type="Pfam" id="PF01464">
    <property type="entry name" value="SLT"/>
    <property type="match status" value="1"/>
</dbReference>
<organism evidence="4 5">
    <name type="scientific">Myxococcus llanfairpwllgwyngyllgogerychwyrndrobwllllantysiliogogogochensis</name>
    <dbReference type="NCBI Taxonomy" id="2590453"/>
    <lineage>
        <taxon>Bacteria</taxon>
        <taxon>Pseudomonadati</taxon>
        <taxon>Myxococcota</taxon>
        <taxon>Myxococcia</taxon>
        <taxon>Myxococcales</taxon>
        <taxon>Cystobacterineae</taxon>
        <taxon>Myxococcaceae</taxon>
        <taxon>Myxococcus</taxon>
    </lineage>
</organism>
<evidence type="ECO:0000256" key="1">
    <source>
        <dbReference type="ARBA" id="ARBA00007734"/>
    </source>
</evidence>
<accession>A0A540WS57</accession>
<dbReference type="OrthoDB" id="9781970at2"/>
<dbReference type="AlphaFoldDB" id="A0A540WS57"/>
<sequence length="784" mass="86812">MDGRRRLRVGAMAMCVACAGLVGGAGSARAQSPEDDGPGEVLSEEQLEQLLDTPAEQPSGAELSVVSFGPEQLAPYFAEGVLAKARAELRRGRHARARALLEDEEPTLPVRFLRAQSSMFARDYATAADEFAALAVDYVPLKDHCLLWAAQANEKLRRLELAASQYREVSAGSPLYAEARFSLSRVLQRRKDIPGALQALQELIDSRQARGPDALRMKALLAICDLARVQGLYNVEHRALLEVWATSPLSREAQRARQRLQGLPLPTKWKVRRGEALVELHRHAAAMDMLWGVMSSVDLPDELSCRAHLAYGRALRKDRQHRRAIQLLSPVAEKCMSAEQRPQALYVLGYSQSVVDPKAAINTYATLARDYPEHGYADDALFFEAWLLQRTGQLDNALARYEETARRYPGGNFASEALFRAFWLHSRREAPAEALAALEAVEKLPAASRTDEALWRSRYWRARVREPVPLTNATALDDYEQLATERPATWYGMLARSRLALLAPERLTRLAPPPGAGGDVPPPDEVWPLPPGPLRHDARFAAGVELIRLGQPGAAEELLAVNSRGLAEAPARLLYQTVLRTGRKRAARQVARESLRQEVQGPLSAASRPVWEATWPLAFRNVIQRYARASKVDPDLMQGLIREESRFRPQARSATGALGLAQLMPATARQVASSLKLGEVGEAALLQPSQNVRLGSAYLGQLLNRFGGNMAYAVAAYNAGPGAVDRWRHALPQAELDEWVEHIAFDETREYVKHVLGSYGAYKLLYKGEPVLLHQTRVGDVSRR</sequence>
<dbReference type="Proteomes" id="UP000315369">
    <property type="component" value="Unassembled WGS sequence"/>
</dbReference>
<comment type="caution">
    <text evidence="4">The sequence shown here is derived from an EMBL/GenBank/DDBJ whole genome shotgun (WGS) entry which is preliminary data.</text>
</comment>
<dbReference type="Gene3D" id="1.10.530.10">
    <property type="match status" value="1"/>
</dbReference>
<dbReference type="PANTHER" id="PTHR37423">
    <property type="entry name" value="SOLUBLE LYTIC MUREIN TRANSGLYCOSYLASE-RELATED"/>
    <property type="match status" value="1"/>
</dbReference>
<dbReference type="SUPFAM" id="SSF48452">
    <property type="entry name" value="TPR-like"/>
    <property type="match status" value="1"/>
</dbReference>
<proteinExistence type="inferred from homology"/>
<name>A0A540WS57_9BACT</name>
<dbReference type="PANTHER" id="PTHR37423:SF2">
    <property type="entry name" value="MEMBRANE-BOUND LYTIC MUREIN TRANSGLYCOSYLASE C"/>
    <property type="match status" value="1"/>
</dbReference>
<feature type="signal peptide" evidence="2">
    <location>
        <begin position="1"/>
        <end position="30"/>
    </location>
</feature>
<evidence type="ECO:0000313" key="4">
    <source>
        <dbReference type="EMBL" id="TQF11855.1"/>
    </source>
</evidence>
<dbReference type="InterPro" id="IPR023346">
    <property type="entry name" value="Lysozyme-like_dom_sf"/>
</dbReference>
<evidence type="ECO:0000313" key="5">
    <source>
        <dbReference type="Proteomes" id="UP000315369"/>
    </source>
</evidence>
<dbReference type="InterPro" id="IPR008258">
    <property type="entry name" value="Transglycosylase_SLT_dom_1"/>
</dbReference>
<dbReference type="SUPFAM" id="SSF53955">
    <property type="entry name" value="Lysozyme-like"/>
    <property type="match status" value="1"/>
</dbReference>
<gene>
    <name evidence="4" type="ORF">FJV41_32115</name>
</gene>
<protein>
    <submittedName>
        <fullName evidence="4">Lytic transglycosylase</fullName>
    </submittedName>
</protein>
<keyword evidence="2" id="KW-0732">Signal</keyword>
<keyword evidence="5" id="KW-1185">Reference proteome</keyword>
<dbReference type="RefSeq" id="WP_141646413.1">
    <property type="nucleotide sequence ID" value="NZ_VIFM01000167.1"/>
</dbReference>
<dbReference type="InterPro" id="IPR011990">
    <property type="entry name" value="TPR-like_helical_dom_sf"/>
</dbReference>